<dbReference type="PRINTS" id="PR00081">
    <property type="entry name" value="GDHRDH"/>
</dbReference>
<dbReference type="Pfam" id="PF13561">
    <property type="entry name" value="adh_short_C2"/>
    <property type="match status" value="1"/>
</dbReference>
<dbReference type="NCBIfam" id="NF005559">
    <property type="entry name" value="PRK07231.1"/>
    <property type="match status" value="1"/>
</dbReference>
<keyword evidence="2" id="KW-0560">Oxidoreductase</keyword>
<dbReference type="CDD" id="cd05233">
    <property type="entry name" value="SDR_c"/>
    <property type="match status" value="1"/>
</dbReference>
<evidence type="ECO:0000256" key="1">
    <source>
        <dbReference type="ARBA" id="ARBA00006484"/>
    </source>
</evidence>
<dbReference type="Gene3D" id="3.40.50.720">
    <property type="entry name" value="NAD(P)-binding Rossmann-like Domain"/>
    <property type="match status" value="1"/>
</dbReference>
<organism evidence="3 4">
    <name type="scientific">Novosphingobium album</name>
    <name type="common">ex Liu et al. 2023</name>
    <dbReference type="NCBI Taxonomy" id="3031130"/>
    <lineage>
        <taxon>Bacteria</taxon>
        <taxon>Pseudomonadati</taxon>
        <taxon>Pseudomonadota</taxon>
        <taxon>Alphaproteobacteria</taxon>
        <taxon>Sphingomonadales</taxon>
        <taxon>Sphingomonadaceae</taxon>
        <taxon>Novosphingobium</taxon>
    </lineage>
</organism>
<dbReference type="InterPro" id="IPR002347">
    <property type="entry name" value="SDR_fam"/>
</dbReference>
<proteinExistence type="inferred from homology"/>
<evidence type="ECO:0000313" key="3">
    <source>
        <dbReference type="EMBL" id="MDE8653171.1"/>
    </source>
</evidence>
<gene>
    <name evidence="3" type="ORF">PYV00_15830</name>
</gene>
<dbReference type="InterPro" id="IPR036291">
    <property type="entry name" value="NAD(P)-bd_dom_sf"/>
</dbReference>
<dbReference type="PROSITE" id="PS00061">
    <property type="entry name" value="ADH_SHORT"/>
    <property type="match status" value="1"/>
</dbReference>
<evidence type="ECO:0000256" key="2">
    <source>
        <dbReference type="ARBA" id="ARBA00023002"/>
    </source>
</evidence>
<comment type="similarity">
    <text evidence="1">Belongs to the short-chain dehydrogenases/reductases (SDR) family.</text>
</comment>
<keyword evidence="4" id="KW-1185">Reference proteome</keyword>
<name>A0ABT5WT81_9SPHN</name>
<protein>
    <submittedName>
        <fullName evidence="3">SDR family oxidoreductase</fullName>
    </submittedName>
</protein>
<dbReference type="RefSeq" id="WP_275229280.1">
    <property type="nucleotide sequence ID" value="NZ_JARESE010000051.1"/>
</dbReference>
<dbReference type="PRINTS" id="PR00080">
    <property type="entry name" value="SDRFAMILY"/>
</dbReference>
<dbReference type="Proteomes" id="UP001216253">
    <property type="component" value="Unassembled WGS sequence"/>
</dbReference>
<dbReference type="InterPro" id="IPR020904">
    <property type="entry name" value="Sc_DH/Rdtase_CS"/>
</dbReference>
<comment type="caution">
    <text evidence="3">The sequence shown here is derived from an EMBL/GenBank/DDBJ whole genome shotgun (WGS) entry which is preliminary data.</text>
</comment>
<sequence>MSNPSQVAFVTGAGSGIGQATARAFLSRGYSVALVDRDVELGQKTQAELGELGDCTFIACDVSDESSVEHAVEAAVARYGRIDAAFNAAGINGDPGPVAEASSDNWDRVMNVNLKGLMFCMKHQIRQMLGQGGGAIVNCASSAGLVGVAGLSTYAASKHGVVGLTRSAALEYVRSNIRINAVCPGMIDTPMWRRSISPELTEQLLASDPSGRLGQPSEIAEAVLWLCSSAASFVAGHALSVDGGMTVD</sequence>
<reference evidence="3 4" key="1">
    <citation type="submission" date="2023-03" db="EMBL/GenBank/DDBJ databases">
        <title>NovoSphingobium album sp. nov. isolated from polycyclic aromatic hydrocarbons- and heavy-metal polluted soil.</title>
        <authorList>
            <person name="Liu Z."/>
            <person name="Wang K."/>
        </authorList>
    </citation>
    <scope>NUCLEOTIDE SEQUENCE [LARGE SCALE GENOMIC DNA]</scope>
    <source>
        <strain evidence="3 4">H3SJ31-1</strain>
    </source>
</reference>
<dbReference type="EMBL" id="JARESE010000051">
    <property type="protein sequence ID" value="MDE8653171.1"/>
    <property type="molecule type" value="Genomic_DNA"/>
</dbReference>
<evidence type="ECO:0000313" key="4">
    <source>
        <dbReference type="Proteomes" id="UP001216253"/>
    </source>
</evidence>
<accession>A0ABT5WT81</accession>
<dbReference type="PANTHER" id="PTHR24321">
    <property type="entry name" value="DEHYDROGENASES, SHORT CHAIN"/>
    <property type="match status" value="1"/>
</dbReference>
<dbReference type="PANTHER" id="PTHR24321:SF8">
    <property type="entry name" value="ESTRADIOL 17-BETA-DEHYDROGENASE 8-RELATED"/>
    <property type="match status" value="1"/>
</dbReference>
<dbReference type="SUPFAM" id="SSF51735">
    <property type="entry name" value="NAD(P)-binding Rossmann-fold domains"/>
    <property type="match status" value="1"/>
</dbReference>